<dbReference type="InterPro" id="IPR017946">
    <property type="entry name" value="PLC-like_Pdiesterase_TIM-brl"/>
</dbReference>
<evidence type="ECO:0000313" key="3">
    <source>
        <dbReference type="Proteomes" id="UP001597438"/>
    </source>
</evidence>
<organism evidence="2 3">
    <name type="scientific">Christiangramia antarctica</name>
    <dbReference type="NCBI Taxonomy" id="2058158"/>
    <lineage>
        <taxon>Bacteria</taxon>
        <taxon>Pseudomonadati</taxon>
        <taxon>Bacteroidota</taxon>
        <taxon>Flavobacteriia</taxon>
        <taxon>Flavobacteriales</taxon>
        <taxon>Flavobacteriaceae</taxon>
        <taxon>Christiangramia</taxon>
    </lineage>
</organism>
<dbReference type="Gene3D" id="3.20.20.190">
    <property type="entry name" value="Phosphatidylinositol (PI) phosphodiesterase"/>
    <property type="match status" value="1"/>
</dbReference>
<dbReference type="SUPFAM" id="SSF51695">
    <property type="entry name" value="PLC-like phosphodiesterases"/>
    <property type="match status" value="1"/>
</dbReference>
<evidence type="ECO:0000313" key="2">
    <source>
        <dbReference type="EMBL" id="MFD2835073.1"/>
    </source>
</evidence>
<sequence>MHNFLKIGHRGAKAYVPENTLESFEKAILLGADMIELDVHLDREGKIWVLHDKTLERTTNLTGEISQKSSEELGKALIEKKYKIPLLTEVFKFARNKCALNIELKGVGTGVAVAKLLSKAIRNDHFKNQDFLVSSFDWAELELFHSKNDQIPLAVLTEEKVQTAIAFAKEIKAVAVHPSKDLLDNENFNLIKKNNFLVNVWTVNAPQEILKFVQMGVNGIISDYPDRLQPEFLKTIID</sequence>
<dbReference type="PANTHER" id="PTHR46211:SF1">
    <property type="entry name" value="GLYCEROPHOSPHODIESTER PHOSPHODIESTERASE, CYTOPLASMIC"/>
    <property type="match status" value="1"/>
</dbReference>
<protein>
    <submittedName>
        <fullName evidence="2">Glycerophosphodiester phosphodiesterase</fullName>
    </submittedName>
</protein>
<feature type="domain" description="GP-PDE" evidence="1">
    <location>
        <begin position="4"/>
        <end position="232"/>
    </location>
</feature>
<dbReference type="PANTHER" id="PTHR46211">
    <property type="entry name" value="GLYCEROPHOSPHORYL DIESTER PHOSPHODIESTERASE"/>
    <property type="match status" value="1"/>
</dbReference>
<dbReference type="Proteomes" id="UP001597438">
    <property type="component" value="Unassembled WGS sequence"/>
</dbReference>
<accession>A0ABW5X9Z7</accession>
<dbReference type="EMBL" id="JBHUOJ010000037">
    <property type="protein sequence ID" value="MFD2835073.1"/>
    <property type="molecule type" value="Genomic_DNA"/>
</dbReference>
<dbReference type="PROSITE" id="PS51704">
    <property type="entry name" value="GP_PDE"/>
    <property type="match status" value="1"/>
</dbReference>
<dbReference type="PROSITE" id="PS50007">
    <property type="entry name" value="PIPLC_X_DOMAIN"/>
    <property type="match status" value="1"/>
</dbReference>
<evidence type="ECO:0000259" key="1">
    <source>
        <dbReference type="PROSITE" id="PS51704"/>
    </source>
</evidence>
<name>A0ABW5X9Z7_9FLAO</name>
<comment type="caution">
    <text evidence="2">The sequence shown here is derived from an EMBL/GenBank/DDBJ whole genome shotgun (WGS) entry which is preliminary data.</text>
</comment>
<dbReference type="InterPro" id="IPR030395">
    <property type="entry name" value="GP_PDE_dom"/>
</dbReference>
<reference evidence="3" key="1">
    <citation type="journal article" date="2019" name="Int. J. Syst. Evol. Microbiol.">
        <title>The Global Catalogue of Microorganisms (GCM) 10K type strain sequencing project: providing services to taxonomists for standard genome sequencing and annotation.</title>
        <authorList>
            <consortium name="The Broad Institute Genomics Platform"/>
            <consortium name="The Broad Institute Genome Sequencing Center for Infectious Disease"/>
            <person name="Wu L."/>
            <person name="Ma J."/>
        </authorList>
    </citation>
    <scope>NUCLEOTIDE SEQUENCE [LARGE SCALE GENOMIC DNA]</scope>
    <source>
        <strain evidence="3">KCTC 52925</strain>
    </source>
</reference>
<proteinExistence type="predicted"/>
<keyword evidence="3" id="KW-1185">Reference proteome</keyword>
<gene>
    <name evidence="2" type="ORF">ACFSYS_17420</name>
</gene>
<dbReference type="Pfam" id="PF03009">
    <property type="entry name" value="GDPD"/>
    <property type="match status" value="1"/>
</dbReference>
<dbReference type="RefSeq" id="WP_251740213.1">
    <property type="nucleotide sequence ID" value="NZ_JBHUOJ010000037.1"/>
</dbReference>